<evidence type="ECO:0000313" key="2">
    <source>
        <dbReference type="EMBL" id="QGM47458.1"/>
    </source>
</evidence>
<feature type="compositionally biased region" description="Pro residues" evidence="1">
    <location>
        <begin position="651"/>
        <end position="666"/>
    </location>
</feature>
<dbReference type="KEGG" id="mhey:H2LOC_018180"/>
<reference evidence="2 3" key="1">
    <citation type="submission" date="2019-11" db="EMBL/GenBank/DDBJ databases">
        <title>The genome sequence of Methylocystis heyeri.</title>
        <authorList>
            <person name="Oshkin I.Y."/>
            <person name="Miroshnikov K."/>
            <person name="Dedysh S.N."/>
        </authorList>
    </citation>
    <scope>NUCLEOTIDE SEQUENCE [LARGE SCALE GENOMIC DNA]</scope>
    <source>
        <strain evidence="2 3">H2</strain>
    </source>
</reference>
<dbReference type="EMBL" id="CP046052">
    <property type="protein sequence ID" value="QGM47458.1"/>
    <property type="molecule type" value="Genomic_DNA"/>
</dbReference>
<accession>A0A6B8KL57</accession>
<evidence type="ECO:0000256" key="1">
    <source>
        <dbReference type="SAM" id="MobiDB-lite"/>
    </source>
</evidence>
<organism evidence="2 3">
    <name type="scientific">Methylocystis heyeri</name>
    <dbReference type="NCBI Taxonomy" id="391905"/>
    <lineage>
        <taxon>Bacteria</taxon>
        <taxon>Pseudomonadati</taxon>
        <taxon>Pseudomonadota</taxon>
        <taxon>Alphaproteobacteria</taxon>
        <taxon>Hyphomicrobiales</taxon>
        <taxon>Methylocystaceae</taxon>
        <taxon>Methylocystis</taxon>
    </lineage>
</organism>
<dbReference type="OrthoDB" id="8429426at2"/>
<sequence length="681" mass="73940">MWQERLDVFWDGDRALLLGVLDSGGDGARLKDAGPDLTIISSRNADFSGETIFVDRLDAARWRAGACLVGTPPGHRFVALLASDGAELRLSLEDGEESELGEWRLALTLSPESVAAEAPVLRSLSCPAQNDFPRFAREQFALAGGRLIWACGHRRLAVRGEDSKNSLRIWPASQLFPPTRIRLAAEGLDYPPDGFEDRRQAPFAVMEQWLREGGAPRPTLRLRLADPIDETVNVLSQISVALVMQQRRRLREWTREQREAGEPAVTPLSFEDIRQATEQLEEFPDAVWSHEPVVVYNLLKLVTAPEDAPLDGLTIRRSISNGALGAGATASSVALELDFYGAALGDDIALVSQRPEPGEAWTLPRLPGNAPDIRLFRVEAEGVRSRRLAEDDPLAAELRRFVAEADGALGAFIPRATLERAASLQARREKFSQSLNASLSRLDYAGGFDGLAPWEPLTPLLLINFAALVKQSEPAGRVLAARLGGYRAYRLDPSLFAALVLHPQWGAAAAGALKIPSAAALVYRFAEACGAEELLAPKASVADQARLFDRLIETSDPRKLRAARLILDDQGGADPLTVAEKLSDLPALRQAAAFFQKQGASRSAEGLRDYLKNRAEGRFVSLTEAASLIGVLANYREAAAKAEQARMQEPVPEPASPEPAPPPPRPKGILATVRGFFGGGR</sequence>
<evidence type="ECO:0000313" key="3">
    <source>
        <dbReference type="Proteomes" id="UP000309061"/>
    </source>
</evidence>
<protein>
    <submittedName>
        <fullName evidence="2">Uncharacterized protein</fullName>
    </submittedName>
</protein>
<name>A0A6B8KL57_9HYPH</name>
<dbReference type="AlphaFoldDB" id="A0A6B8KL57"/>
<proteinExistence type="predicted"/>
<keyword evidence="3" id="KW-1185">Reference proteome</keyword>
<dbReference type="RefSeq" id="WP_136497304.1">
    <property type="nucleotide sequence ID" value="NZ_CP046052.1"/>
</dbReference>
<gene>
    <name evidence="2" type="ORF">H2LOC_018180</name>
</gene>
<feature type="region of interest" description="Disordered" evidence="1">
    <location>
        <begin position="643"/>
        <end position="681"/>
    </location>
</feature>
<dbReference type="Proteomes" id="UP000309061">
    <property type="component" value="Chromosome"/>
</dbReference>